<dbReference type="Gene3D" id="3.50.50.60">
    <property type="entry name" value="FAD/NAD(P)-binding domain"/>
    <property type="match status" value="1"/>
</dbReference>
<dbReference type="GO" id="GO:0005737">
    <property type="term" value="C:cytoplasm"/>
    <property type="evidence" value="ECO:0007669"/>
    <property type="project" value="TreeGrafter"/>
</dbReference>
<name>A0A7C9RV82_9PSEU</name>
<proteinExistence type="predicted"/>
<evidence type="ECO:0000313" key="3">
    <source>
        <dbReference type="EMBL" id="NGY64305.1"/>
    </source>
</evidence>
<dbReference type="PANTHER" id="PTHR13847:SF289">
    <property type="entry name" value="GLYCINE OXIDASE"/>
    <property type="match status" value="1"/>
</dbReference>
<accession>A0A7C9RV82</accession>
<dbReference type="RefSeq" id="WP_166053111.1">
    <property type="nucleotide sequence ID" value="NZ_JAAMPJ010000012.1"/>
</dbReference>
<organism evidence="3 4">
    <name type="scientific">Lentzea alba</name>
    <dbReference type="NCBI Taxonomy" id="2714351"/>
    <lineage>
        <taxon>Bacteria</taxon>
        <taxon>Bacillati</taxon>
        <taxon>Actinomycetota</taxon>
        <taxon>Actinomycetes</taxon>
        <taxon>Pseudonocardiales</taxon>
        <taxon>Pseudonocardiaceae</taxon>
        <taxon>Lentzea</taxon>
    </lineage>
</organism>
<dbReference type="AlphaFoldDB" id="A0A7C9RV82"/>
<dbReference type="EMBL" id="JAAMPJ010000012">
    <property type="protein sequence ID" value="NGY64305.1"/>
    <property type="molecule type" value="Genomic_DNA"/>
</dbReference>
<dbReference type="InterPro" id="IPR036188">
    <property type="entry name" value="FAD/NAD-bd_sf"/>
</dbReference>
<dbReference type="GO" id="GO:0016491">
    <property type="term" value="F:oxidoreductase activity"/>
    <property type="evidence" value="ECO:0007669"/>
    <property type="project" value="UniProtKB-KW"/>
</dbReference>
<evidence type="ECO:0000313" key="4">
    <source>
        <dbReference type="Proteomes" id="UP000481360"/>
    </source>
</evidence>
<dbReference type="SUPFAM" id="SSF51905">
    <property type="entry name" value="FAD/NAD(P)-binding domain"/>
    <property type="match status" value="1"/>
</dbReference>
<feature type="domain" description="FAD dependent oxidoreductase" evidence="2">
    <location>
        <begin position="3"/>
        <end position="330"/>
    </location>
</feature>
<comment type="caution">
    <text evidence="3">The sequence shown here is derived from an EMBL/GenBank/DDBJ whole genome shotgun (WGS) entry which is preliminary data.</text>
</comment>
<protein>
    <submittedName>
        <fullName evidence="3">FAD-binding oxidoreductase</fullName>
    </submittedName>
</protein>
<dbReference type="Proteomes" id="UP000481360">
    <property type="component" value="Unassembled WGS sequence"/>
</dbReference>
<reference evidence="3 4" key="1">
    <citation type="submission" date="2020-03" db="EMBL/GenBank/DDBJ databases">
        <title>Isolation and identification of active actinomycetes.</title>
        <authorList>
            <person name="Sun X."/>
        </authorList>
    </citation>
    <scope>NUCLEOTIDE SEQUENCE [LARGE SCALE GENOMIC DNA]</scope>
    <source>
        <strain evidence="3 4">NEAU-D13</strain>
    </source>
</reference>
<evidence type="ECO:0000256" key="1">
    <source>
        <dbReference type="ARBA" id="ARBA00023002"/>
    </source>
</evidence>
<keyword evidence="1" id="KW-0560">Oxidoreductase</keyword>
<sequence>MRAVVVGAGVYGAAVGAALARRGAEVTVVDARAPGSGTSGTTFSWVNSRNKQPLIYHELNVAGMAAHQRLAAEVPLGEWYHGGGGIEWTSDEAALRAKVDALLALGYEAKWLTRAEALDLEPGLDPDRVPAGGAAYFPGEAWVDPARLIAHLLSSGVDVVADDAVAGLELNGDAVRSVRLESGRVLTADAVVNCAGPRADEVSAMAGLVLPMRNLPCVLVYTSPVAVPVSRVVHAPNVHLRPEPGDRILLHCSEVDQGGQEAVDRLVRDARSLYPAMRAATVESVRTGQRPIPGDGLPVLGRVAQVRNYFFAVSHSGVTLCLHAGELVADEVLGEDRDDALAAFRFERFEESR</sequence>
<dbReference type="Gene3D" id="3.30.9.10">
    <property type="entry name" value="D-Amino Acid Oxidase, subunit A, domain 2"/>
    <property type="match status" value="1"/>
</dbReference>
<dbReference type="InterPro" id="IPR006076">
    <property type="entry name" value="FAD-dep_OxRdtase"/>
</dbReference>
<evidence type="ECO:0000259" key="2">
    <source>
        <dbReference type="Pfam" id="PF01266"/>
    </source>
</evidence>
<dbReference type="Pfam" id="PF01266">
    <property type="entry name" value="DAO"/>
    <property type="match status" value="1"/>
</dbReference>
<keyword evidence="4" id="KW-1185">Reference proteome</keyword>
<gene>
    <name evidence="3" type="ORF">G7043_35865</name>
</gene>
<dbReference type="PANTHER" id="PTHR13847">
    <property type="entry name" value="SARCOSINE DEHYDROGENASE-RELATED"/>
    <property type="match status" value="1"/>
</dbReference>